<feature type="domain" description="AMP-dependent synthetase/ligase" evidence="1">
    <location>
        <begin position="115"/>
        <end position="310"/>
    </location>
</feature>
<dbReference type="Gene3D" id="3.40.50.12780">
    <property type="entry name" value="N-terminal domain of ligase-like"/>
    <property type="match status" value="1"/>
</dbReference>
<protein>
    <submittedName>
        <fullName evidence="2">AMP-fatty acid ligase</fullName>
    </submittedName>
</protein>
<organism evidence="2 3">
    <name type="scientific">Photobacterium leiognathi</name>
    <dbReference type="NCBI Taxonomy" id="553611"/>
    <lineage>
        <taxon>Bacteria</taxon>
        <taxon>Pseudomonadati</taxon>
        <taxon>Pseudomonadota</taxon>
        <taxon>Gammaproteobacteria</taxon>
        <taxon>Vibrionales</taxon>
        <taxon>Vibrionaceae</taxon>
        <taxon>Photobacterium</taxon>
    </lineage>
</organism>
<evidence type="ECO:0000313" key="3">
    <source>
        <dbReference type="Proteomes" id="UP000241566"/>
    </source>
</evidence>
<gene>
    <name evidence="2" type="ORF">CTM94_10975</name>
</gene>
<keyword evidence="3" id="KW-1185">Reference proteome</keyword>
<dbReference type="GO" id="GO:0016874">
    <property type="term" value="F:ligase activity"/>
    <property type="evidence" value="ECO:0007669"/>
    <property type="project" value="UniProtKB-KW"/>
</dbReference>
<name>A0ABX5GFM3_PHOLE</name>
<dbReference type="PANTHER" id="PTHR45398:SF1">
    <property type="entry name" value="ENZYME, PUTATIVE (JCVI)-RELATED"/>
    <property type="match status" value="1"/>
</dbReference>
<reference evidence="2 3" key="1">
    <citation type="submission" date="2018-01" db="EMBL/GenBank/DDBJ databases">
        <title>Whole genome sequencing of Histamine producing bacteria.</title>
        <authorList>
            <person name="Butler K."/>
        </authorList>
    </citation>
    <scope>NUCLEOTIDE SEQUENCE [LARGE SCALE GENOMIC DNA]</scope>
    <source>
        <strain evidence="2 3">ATCC 25521</strain>
    </source>
</reference>
<dbReference type="SUPFAM" id="SSF56801">
    <property type="entry name" value="Acetyl-CoA synthetase-like"/>
    <property type="match status" value="1"/>
</dbReference>
<dbReference type="InterPro" id="IPR042099">
    <property type="entry name" value="ANL_N_sf"/>
</dbReference>
<proteinExistence type="predicted"/>
<dbReference type="Pfam" id="PF00501">
    <property type="entry name" value="AMP-binding"/>
    <property type="match status" value="1"/>
</dbReference>
<keyword evidence="2" id="KW-0436">Ligase</keyword>
<accession>A0ABX5GFM3</accession>
<dbReference type="EMBL" id="PYOI01000014">
    <property type="protein sequence ID" value="PSV81962.1"/>
    <property type="molecule type" value="Genomic_DNA"/>
</dbReference>
<sequence length="477" mass="53773">MEPLTLPTTMTSLSQLMLQSHRHSPVSVDPSGNASWAQFTHDVTLLCQTLAHYDAKQWAICCEDSYFFAVAFMALAHSKHQLVLPSNHQPAALAELSHHFDGLLHDNNIQCPSDCISLKLNDIDWQASANNATPFTPLALEAIELTLFTSGSSGTPKAIHKNLALLNNEIAQLESLWGEKLAQATISSTVSHQHIYGLLFRILWPLCCDRSFSRFDLIYPEQVMAQASNDHVLISSPALLKRLDNEQKTSQYRAIFSSGGPLPLAAAHQCQHLFEQLPFEVFGSTETGGMAYRQQQQTSTPWQRFPAIDIALNAEQCLKILSPFIDQTQWYQTSDHCELIDNDRFMLKGRTDRIIKIEEKRISLTDVEQRLCSLPWIDEAAVLPLEQDNRLILGAVITLTDEGHQQIALMGKGKFWLLLRQQLRQWIEPVGIPRSYRLVESIPLNTQGKRLVSDLEQLFKADNGLAKKKKNNNDDDK</sequence>
<dbReference type="Gene3D" id="3.30.300.30">
    <property type="match status" value="1"/>
</dbReference>
<evidence type="ECO:0000313" key="2">
    <source>
        <dbReference type="EMBL" id="PSV81962.1"/>
    </source>
</evidence>
<dbReference type="RefSeq" id="WP_045065272.1">
    <property type="nucleotide sequence ID" value="NZ_JZSK01000034.1"/>
</dbReference>
<dbReference type="InterPro" id="IPR045851">
    <property type="entry name" value="AMP-bd_C_sf"/>
</dbReference>
<comment type="caution">
    <text evidence="2">The sequence shown here is derived from an EMBL/GenBank/DDBJ whole genome shotgun (WGS) entry which is preliminary data.</text>
</comment>
<dbReference type="Proteomes" id="UP000241566">
    <property type="component" value="Unassembled WGS sequence"/>
</dbReference>
<dbReference type="InterPro" id="IPR000873">
    <property type="entry name" value="AMP-dep_synth/lig_dom"/>
</dbReference>
<evidence type="ECO:0000259" key="1">
    <source>
        <dbReference type="Pfam" id="PF00501"/>
    </source>
</evidence>
<dbReference type="PANTHER" id="PTHR45398">
    <property type="match status" value="1"/>
</dbReference>